<evidence type="ECO:0000256" key="1">
    <source>
        <dbReference type="ARBA" id="ARBA00022786"/>
    </source>
</evidence>
<dbReference type="GO" id="GO:0043161">
    <property type="term" value="P:proteasome-mediated ubiquitin-dependent protein catabolic process"/>
    <property type="evidence" value="ECO:0007669"/>
    <property type="project" value="TreeGrafter"/>
</dbReference>
<dbReference type="InterPro" id="IPR012989">
    <property type="entry name" value="SEP_domain"/>
</dbReference>
<dbReference type="CDD" id="cd01770">
    <property type="entry name" value="UBX_UBXN2"/>
    <property type="match status" value="1"/>
</dbReference>
<feature type="region of interest" description="Disordered" evidence="2">
    <location>
        <begin position="267"/>
        <end position="328"/>
    </location>
</feature>
<dbReference type="GO" id="GO:0031468">
    <property type="term" value="P:nuclear membrane reassembly"/>
    <property type="evidence" value="ECO:0007669"/>
    <property type="project" value="TreeGrafter"/>
</dbReference>
<dbReference type="AlphaFoldDB" id="A0A9W9IPS2"/>
<dbReference type="GO" id="GO:0005829">
    <property type="term" value="C:cytosol"/>
    <property type="evidence" value="ECO:0007669"/>
    <property type="project" value="TreeGrafter"/>
</dbReference>
<organism evidence="5 6">
    <name type="scientific">Penicillium capsulatum</name>
    <dbReference type="NCBI Taxonomy" id="69766"/>
    <lineage>
        <taxon>Eukaryota</taxon>
        <taxon>Fungi</taxon>
        <taxon>Dikarya</taxon>
        <taxon>Ascomycota</taxon>
        <taxon>Pezizomycotina</taxon>
        <taxon>Eurotiomycetes</taxon>
        <taxon>Eurotiomycetidae</taxon>
        <taxon>Eurotiales</taxon>
        <taxon>Aspergillaceae</taxon>
        <taxon>Penicillium</taxon>
    </lineage>
</organism>
<reference evidence="5" key="2">
    <citation type="journal article" date="2023" name="IMA Fungus">
        <title>Comparative genomic study of the Penicillium genus elucidates a diverse pangenome and 15 lateral gene transfer events.</title>
        <authorList>
            <person name="Petersen C."/>
            <person name="Sorensen T."/>
            <person name="Nielsen M.R."/>
            <person name="Sondergaard T.E."/>
            <person name="Sorensen J.L."/>
            <person name="Fitzpatrick D.A."/>
            <person name="Frisvad J.C."/>
            <person name="Nielsen K.L."/>
        </authorList>
    </citation>
    <scope>NUCLEOTIDE SEQUENCE</scope>
    <source>
        <strain evidence="5">IBT 21917</strain>
    </source>
</reference>
<dbReference type="PROSITE" id="PS50033">
    <property type="entry name" value="UBX"/>
    <property type="match status" value="1"/>
</dbReference>
<dbReference type="GO" id="GO:0043130">
    <property type="term" value="F:ubiquitin binding"/>
    <property type="evidence" value="ECO:0007669"/>
    <property type="project" value="TreeGrafter"/>
</dbReference>
<dbReference type="Pfam" id="PF08059">
    <property type="entry name" value="SEP"/>
    <property type="match status" value="1"/>
</dbReference>
<reference evidence="5" key="1">
    <citation type="submission" date="2022-11" db="EMBL/GenBank/DDBJ databases">
        <authorList>
            <person name="Petersen C."/>
        </authorList>
    </citation>
    <scope>NUCLEOTIDE SEQUENCE</scope>
    <source>
        <strain evidence="5">IBT 21917</strain>
    </source>
</reference>
<dbReference type="Gene3D" id="3.10.20.90">
    <property type="entry name" value="Phosphatidylinositol 3-kinase Catalytic Subunit, Chain A, domain 1"/>
    <property type="match status" value="1"/>
</dbReference>
<dbReference type="SMART" id="SM00553">
    <property type="entry name" value="SEP"/>
    <property type="match status" value="1"/>
</dbReference>
<evidence type="ECO:0000313" key="6">
    <source>
        <dbReference type="Proteomes" id="UP001146351"/>
    </source>
</evidence>
<dbReference type="EMBL" id="JAPQKO010000001">
    <property type="protein sequence ID" value="KAJ5182938.1"/>
    <property type="molecule type" value="Genomic_DNA"/>
</dbReference>
<protein>
    <submittedName>
        <fullName evidence="5">UBX domain-containing protein 1</fullName>
    </submittedName>
</protein>
<dbReference type="SMART" id="SM00166">
    <property type="entry name" value="UBX"/>
    <property type="match status" value="1"/>
</dbReference>
<dbReference type="InterPro" id="IPR009060">
    <property type="entry name" value="UBA-like_sf"/>
</dbReference>
<feature type="compositionally biased region" description="Basic and acidic residues" evidence="2">
    <location>
        <begin position="146"/>
        <end position="157"/>
    </location>
</feature>
<feature type="domain" description="SEP" evidence="4">
    <location>
        <begin position="204"/>
        <end position="268"/>
    </location>
</feature>
<evidence type="ECO:0000313" key="5">
    <source>
        <dbReference type="EMBL" id="KAJ5182938.1"/>
    </source>
</evidence>
<feature type="domain" description="UBX" evidence="3">
    <location>
        <begin position="323"/>
        <end position="390"/>
    </location>
</feature>
<name>A0A9W9IPS2_9EURO</name>
<keyword evidence="6" id="KW-1185">Reference proteome</keyword>
<feature type="compositionally biased region" description="Gly residues" evidence="2">
    <location>
        <begin position="57"/>
        <end position="68"/>
    </location>
</feature>
<feature type="region of interest" description="Disordered" evidence="2">
    <location>
        <begin position="48"/>
        <end position="204"/>
    </location>
</feature>
<feature type="compositionally biased region" description="Polar residues" evidence="2">
    <location>
        <begin position="85"/>
        <end position="96"/>
    </location>
</feature>
<proteinExistence type="predicted"/>
<dbReference type="Gene3D" id="1.10.8.10">
    <property type="entry name" value="DNA helicase RuvA subunit, C-terminal domain"/>
    <property type="match status" value="1"/>
</dbReference>
<dbReference type="SUPFAM" id="SSF102848">
    <property type="entry name" value="NSFL1 (p97 ATPase) cofactor p47, SEP domain"/>
    <property type="match status" value="1"/>
</dbReference>
<dbReference type="SUPFAM" id="SSF54236">
    <property type="entry name" value="Ubiquitin-like"/>
    <property type="match status" value="1"/>
</dbReference>
<evidence type="ECO:0000259" key="4">
    <source>
        <dbReference type="PROSITE" id="PS51399"/>
    </source>
</evidence>
<accession>A0A9W9IPS2</accession>
<feature type="compositionally biased region" description="Polar residues" evidence="2">
    <location>
        <begin position="285"/>
        <end position="294"/>
    </location>
</feature>
<dbReference type="PROSITE" id="PS51399">
    <property type="entry name" value="SEP"/>
    <property type="match status" value="1"/>
</dbReference>
<gene>
    <name evidence="5" type="ORF">N7492_000554</name>
</gene>
<dbReference type="InterPro" id="IPR029071">
    <property type="entry name" value="Ubiquitin-like_domsf"/>
</dbReference>
<dbReference type="Pfam" id="PF00789">
    <property type="entry name" value="UBX"/>
    <property type="match status" value="1"/>
</dbReference>
<dbReference type="GO" id="GO:0005634">
    <property type="term" value="C:nucleus"/>
    <property type="evidence" value="ECO:0007669"/>
    <property type="project" value="TreeGrafter"/>
</dbReference>
<dbReference type="PANTHER" id="PTHR23333">
    <property type="entry name" value="UBX DOMAIN CONTAINING PROTEIN"/>
    <property type="match status" value="1"/>
</dbReference>
<dbReference type="GO" id="GO:0000045">
    <property type="term" value="P:autophagosome assembly"/>
    <property type="evidence" value="ECO:0007669"/>
    <property type="project" value="TreeGrafter"/>
</dbReference>
<evidence type="ECO:0000259" key="3">
    <source>
        <dbReference type="PROSITE" id="PS50033"/>
    </source>
</evidence>
<dbReference type="PANTHER" id="PTHR23333:SF20">
    <property type="entry name" value="NSFL1 COFACTOR P47"/>
    <property type="match status" value="1"/>
</dbReference>
<dbReference type="SUPFAM" id="SSF46934">
    <property type="entry name" value="UBA-like"/>
    <property type="match status" value="1"/>
</dbReference>
<dbReference type="InterPro" id="IPR001012">
    <property type="entry name" value="UBX_dom"/>
</dbReference>
<dbReference type="InterPro" id="IPR036241">
    <property type="entry name" value="NSFL1C_SEP_dom_sf"/>
</dbReference>
<comment type="caution">
    <text evidence="5">The sequence shown here is derived from an EMBL/GenBank/DDBJ whole genome shotgun (WGS) entry which is preliminary data.</text>
</comment>
<keyword evidence="1" id="KW-0833">Ubl conjugation pathway</keyword>
<dbReference type="FunFam" id="3.30.420.210:FF:000002">
    <property type="entry name" value="UBX domain-containing protein 1"/>
    <property type="match status" value="1"/>
</dbReference>
<dbReference type="Pfam" id="PF14555">
    <property type="entry name" value="UBA_4"/>
    <property type="match status" value="1"/>
</dbReference>
<dbReference type="Gene3D" id="3.30.420.210">
    <property type="entry name" value="SEP domain"/>
    <property type="match status" value="1"/>
</dbReference>
<sequence>MDHNPAARDELVSQFCAMTNTKPDEAQEYLTANAWDIEAAVTEFFAEEDEALQDVNTGGGRQLGGEGSTGQPTTGRTLGGGAVPSASSTGPESSGTGRAAPKKKFATLGDFNTGGSGGDSSEEDGSVDQDFFAGGEKSGLAVQNPDDLKKKILEKARRAQPPPSDDPEPRPSHFTGTARTLGGDDAPSRVIQDPSEPAPQQSQRVQRILHFWADGFSVDDGELYRTDDPRNAEILEGIRQGRAPLGIMNVQAGQEVDVELKQHEEKYVKPKPKYKPFSGAGQRLGSPTPSVQGQASAPSAPPASTPTASSSSSGWPPKHEVDESQPSVTLQVRLGDGTRLSSRFNTSATIGEVYAFVAAATPDGRNRAWVLMTTFPNKELNDWQLTLGDIPEFKRGGVVVQKWS</sequence>
<evidence type="ECO:0000256" key="2">
    <source>
        <dbReference type="SAM" id="MobiDB-lite"/>
    </source>
</evidence>
<dbReference type="FunFam" id="3.10.20.90:FF:000179">
    <property type="entry name" value="Plant UBX domain-containing protein 4"/>
    <property type="match status" value="1"/>
</dbReference>
<dbReference type="CDD" id="cd14348">
    <property type="entry name" value="UBA_p47"/>
    <property type="match status" value="1"/>
</dbReference>
<dbReference type="GO" id="GO:0007030">
    <property type="term" value="P:Golgi organization"/>
    <property type="evidence" value="ECO:0007669"/>
    <property type="project" value="TreeGrafter"/>
</dbReference>
<dbReference type="OrthoDB" id="25887at2759"/>
<dbReference type="Proteomes" id="UP001146351">
    <property type="component" value="Unassembled WGS sequence"/>
</dbReference>
<dbReference type="GO" id="GO:0061025">
    <property type="term" value="P:membrane fusion"/>
    <property type="evidence" value="ECO:0007669"/>
    <property type="project" value="TreeGrafter"/>
</dbReference>